<organism evidence="4 6">
    <name type="scientific">Labrys neptuniae</name>
    <dbReference type="NCBI Taxonomy" id="376174"/>
    <lineage>
        <taxon>Bacteria</taxon>
        <taxon>Pseudomonadati</taxon>
        <taxon>Pseudomonadota</taxon>
        <taxon>Alphaproteobacteria</taxon>
        <taxon>Hyphomicrobiales</taxon>
        <taxon>Xanthobacteraceae</taxon>
        <taxon>Labrys</taxon>
    </lineage>
</organism>
<evidence type="ECO:0000259" key="3">
    <source>
        <dbReference type="SMART" id="SM00062"/>
    </source>
</evidence>
<keyword evidence="1 2" id="KW-0732">Signal</keyword>
<evidence type="ECO:0000313" key="4">
    <source>
        <dbReference type="EMBL" id="MEW9307868.1"/>
    </source>
</evidence>
<dbReference type="RefSeq" id="WP_149253916.1">
    <property type="nucleotide sequence ID" value="NZ_JBFNQD010000007.1"/>
</dbReference>
<comment type="caution">
    <text evidence="4">The sequence shown here is derived from an EMBL/GenBank/DDBJ whole genome shotgun (WGS) entry which is preliminary data.</text>
</comment>
<dbReference type="InterPro" id="IPR001638">
    <property type="entry name" value="Solute-binding_3/MltF_N"/>
</dbReference>
<protein>
    <submittedName>
        <fullName evidence="4">Transporter substrate-binding domain-containing protein</fullName>
    </submittedName>
</protein>
<sequence>MKRVLLVSLAALLGVSAARAESLRIASSADFPPWESVDAANEIVGFDRDIGNEVCKRIGADCSWTNQAFDGLLPGLQVGKYDLIMSGLSINDEREKQVDFSAPYADAPNNIVVAAGSPVAQAKDTKALEEGLAGKVIGAQTGSTHEAVIRAHFKDADVRLYDRAEQVADDIVAGRLDAGLMERSAWEGMMASRKDSGITIAGPLITSADYAEFGRGQAIALKKGKDDLKKRIDEAVNAMLADGTVAKLSEKWFKYDVSFKKK</sequence>
<evidence type="ECO:0000313" key="6">
    <source>
        <dbReference type="Proteomes" id="UP001555786"/>
    </source>
</evidence>
<evidence type="ECO:0000313" key="7">
    <source>
        <dbReference type="Proteomes" id="UP001595190"/>
    </source>
</evidence>
<dbReference type="SMART" id="SM00062">
    <property type="entry name" value="PBPb"/>
    <property type="match status" value="1"/>
</dbReference>
<dbReference type="Pfam" id="PF00497">
    <property type="entry name" value="SBP_bac_3"/>
    <property type="match status" value="1"/>
</dbReference>
<gene>
    <name evidence="4" type="ORF">ABXS05_20110</name>
    <name evidence="5" type="ORF">ACETRX_12515</name>
</gene>
<feature type="chain" id="PRO_5045032914" evidence="2">
    <location>
        <begin position="21"/>
        <end position="262"/>
    </location>
</feature>
<reference evidence="4 6" key="1">
    <citation type="submission" date="2024-07" db="EMBL/GenBank/DDBJ databases">
        <title>Description of Labrys sedimenti sp. nov., isolated from a diclofenac-degrading enrichment culture.</title>
        <authorList>
            <person name="Tancsics A."/>
            <person name="Csepanyi A."/>
        </authorList>
    </citation>
    <scope>NUCLEOTIDE SEQUENCE [LARGE SCALE GENOMIC DNA]</scope>
    <source>
        <strain evidence="4 6">LMG 23578</strain>
    </source>
</reference>
<dbReference type="SUPFAM" id="SSF53850">
    <property type="entry name" value="Periplasmic binding protein-like II"/>
    <property type="match status" value="1"/>
</dbReference>
<dbReference type="Proteomes" id="UP001595190">
    <property type="component" value="Unassembled WGS sequence"/>
</dbReference>
<dbReference type="PANTHER" id="PTHR35936">
    <property type="entry name" value="MEMBRANE-BOUND LYTIC MUREIN TRANSGLYCOSYLASE F"/>
    <property type="match status" value="1"/>
</dbReference>
<evidence type="ECO:0000313" key="5">
    <source>
        <dbReference type="EMBL" id="MFC2250439.1"/>
    </source>
</evidence>
<dbReference type="PANTHER" id="PTHR35936:SF19">
    <property type="entry name" value="AMINO-ACID-BINDING PROTEIN YXEM-RELATED"/>
    <property type="match status" value="1"/>
</dbReference>
<dbReference type="Gene3D" id="3.40.190.10">
    <property type="entry name" value="Periplasmic binding protein-like II"/>
    <property type="match status" value="2"/>
</dbReference>
<dbReference type="EMBL" id="JBHGPK010000003">
    <property type="protein sequence ID" value="MFC2250439.1"/>
    <property type="molecule type" value="Genomic_DNA"/>
</dbReference>
<accession>A0ABV3PRT1</accession>
<evidence type="ECO:0000256" key="2">
    <source>
        <dbReference type="SAM" id="SignalP"/>
    </source>
</evidence>
<feature type="domain" description="Solute-binding protein family 3/N-terminal" evidence="3">
    <location>
        <begin position="22"/>
        <end position="256"/>
    </location>
</feature>
<feature type="signal peptide" evidence="2">
    <location>
        <begin position="1"/>
        <end position="20"/>
    </location>
</feature>
<proteinExistence type="predicted"/>
<name>A0ABV3PRT1_9HYPH</name>
<dbReference type="EMBL" id="JBFNQD010000007">
    <property type="protein sequence ID" value="MEW9307868.1"/>
    <property type="molecule type" value="Genomic_DNA"/>
</dbReference>
<dbReference type="Proteomes" id="UP001555786">
    <property type="component" value="Unassembled WGS sequence"/>
</dbReference>
<keyword evidence="6" id="KW-1185">Reference proteome</keyword>
<evidence type="ECO:0000256" key="1">
    <source>
        <dbReference type="ARBA" id="ARBA00022729"/>
    </source>
</evidence>
<reference evidence="5 7" key="2">
    <citation type="submission" date="2024-09" db="EMBL/GenBank/DDBJ databases">
        <title>Description of Labrys sedimenti sp. nov., isolated from a diclofenac-degrading enrichment culture, and genome-based reclassification of Labrys portucalensis as a later heterotypic synonym of Labrys neptuniae.</title>
        <authorList>
            <person name="Tancsics A."/>
            <person name="Csepanyi A."/>
        </authorList>
    </citation>
    <scope>NUCLEOTIDE SEQUENCE [LARGE SCALE GENOMIC DNA]</scope>
    <source>
        <strain evidence="5 7">LMG 23412</strain>
    </source>
</reference>